<comment type="caution">
    <text evidence="2">The sequence shown here is derived from an EMBL/GenBank/DDBJ whole genome shotgun (WGS) entry which is preliminary data.</text>
</comment>
<feature type="chain" id="PRO_5036409300" evidence="1">
    <location>
        <begin position="17"/>
        <end position="345"/>
    </location>
</feature>
<dbReference type="AlphaFoldDB" id="A0A813S856"/>
<dbReference type="Proteomes" id="UP000663854">
    <property type="component" value="Unassembled WGS sequence"/>
</dbReference>
<gene>
    <name evidence="3" type="ORF">JXQ802_LOCUS7671</name>
    <name evidence="2" type="ORF">PYM288_LOCUS4208</name>
</gene>
<sequence>MKLLILIILIISTSNGYFTGCPMDGCESTLSGFVDVAVDGFDEDVKWRRTDLLTISSRGCVSNGLSSLICAVDVGYVSINITNGQLLWIIPLEIRGKTETASLPIVNYKGFSIIANNTQCALIDPQGVARGIFNYEPILIPPLAGPFVTDDGQIIVADLVSFVGIEDTGLPLGVQSLPPNFFRLSRSMSLNRHDARWYLISQHNITYSRAIIATETTGSIVDRIRIAWIYEYGMLPNSCNGMEGPLLSMNQKWLFVVNTTGILIIADKGDSAIVITATRKAVLLLVDYSRHQLLGRFDLGYVSQIATFEPLTQLAYTETNDQQLFVTIAHKAVGLVTVQLLTSNQ</sequence>
<evidence type="ECO:0000313" key="4">
    <source>
        <dbReference type="Proteomes" id="UP000663854"/>
    </source>
</evidence>
<keyword evidence="1" id="KW-0732">Signal</keyword>
<evidence type="ECO:0000313" key="3">
    <source>
        <dbReference type="EMBL" id="CAF0870831.1"/>
    </source>
</evidence>
<organism evidence="2 4">
    <name type="scientific">Rotaria sordida</name>
    <dbReference type="NCBI Taxonomy" id="392033"/>
    <lineage>
        <taxon>Eukaryota</taxon>
        <taxon>Metazoa</taxon>
        <taxon>Spiralia</taxon>
        <taxon>Gnathifera</taxon>
        <taxon>Rotifera</taxon>
        <taxon>Eurotatoria</taxon>
        <taxon>Bdelloidea</taxon>
        <taxon>Philodinida</taxon>
        <taxon>Philodinidae</taxon>
        <taxon>Rotaria</taxon>
    </lineage>
</organism>
<evidence type="ECO:0000313" key="5">
    <source>
        <dbReference type="Proteomes" id="UP000663870"/>
    </source>
</evidence>
<evidence type="ECO:0000313" key="2">
    <source>
        <dbReference type="EMBL" id="CAF0792583.1"/>
    </source>
</evidence>
<dbReference type="EMBL" id="CAJNOL010000129">
    <property type="protein sequence ID" value="CAF0870831.1"/>
    <property type="molecule type" value="Genomic_DNA"/>
</dbReference>
<dbReference type="Proteomes" id="UP000663870">
    <property type="component" value="Unassembled WGS sequence"/>
</dbReference>
<protein>
    <submittedName>
        <fullName evidence="2">Uncharacterized protein</fullName>
    </submittedName>
</protein>
<reference evidence="2" key="1">
    <citation type="submission" date="2021-02" db="EMBL/GenBank/DDBJ databases">
        <authorList>
            <person name="Nowell W R."/>
        </authorList>
    </citation>
    <scope>NUCLEOTIDE SEQUENCE</scope>
</reference>
<evidence type="ECO:0000256" key="1">
    <source>
        <dbReference type="SAM" id="SignalP"/>
    </source>
</evidence>
<feature type="signal peptide" evidence="1">
    <location>
        <begin position="1"/>
        <end position="16"/>
    </location>
</feature>
<proteinExistence type="predicted"/>
<name>A0A813S856_9BILA</name>
<keyword evidence="5" id="KW-1185">Reference proteome</keyword>
<accession>A0A813S856</accession>
<dbReference type="EMBL" id="CAJNOH010000037">
    <property type="protein sequence ID" value="CAF0792583.1"/>
    <property type="molecule type" value="Genomic_DNA"/>
</dbReference>